<sequence length="113" mass="13554">MGAYKYMQELWRKKQSDVMKFLLRTRCWYYRQMNTVHRAPRPTRPDKARRLGYRCKQGYVVYRIRVRRGGRKRQVSKGCTYGKPKHHGVNQLKPERNHQALAEGESAFRIALV</sequence>
<evidence type="ECO:0000256" key="1">
    <source>
        <dbReference type="ARBA" id="ARBA00006857"/>
    </source>
</evidence>
<evidence type="ECO:0000256" key="3">
    <source>
        <dbReference type="ARBA" id="ARBA00023274"/>
    </source>
</evidence>
<dbReference type="AlphaFoldDB" id="A0A8X6HSR3"/>
<dbReference type="PANTHER" id="PTHR11847:SF4">
    <property type="entry name" value="LARGE RIBOSOMAL SUBUNIT PROTEIN EL15"/>
    <property type="match status" value="1"/>
</dbReference>
<name>A0A8X6HSR3_TRICU</name>
<dbReference type="PANTHER" id="PTHR11847">
    <property type="entry name" value="RIBOSOMAL PROTEIN L15"/>
    <property type="match status" value="1"/>
</dbReference>
<proteinExistence type="inferred from homology"/>
<accession>A0A8X6HSR3</accession>
<comment type="caution">
    <text evidence="5">The sequence shown here is derived from an EMBL/GenBank/DDBJ whole genome shotgun (WGS) entry which is preliminary data.</text>
</comment>
<dbReference type="InterPro" id="IPR024794">
    <property type="entry name" value="Rbsml_eL15_core_dom_sf"/>
</dbReference>
<dbReference type="Proteomes" id="UP000887116">
    <property type="component" value="Unassembled WGS sequence"/>
</dbReference>
<evidence type="ECO:0000313" key="6">
    <source>
        <dbReference type="Proteomes" id="UP000887116"/>
    </source>
</evidence>
<dbReference type="GO" id="GO:0003723">
    <property type="term" value="F:RNA binding"/>
    <property type="evidence" value="ECO:0007669"/>
    <property type="project" value="TreeGrafter"/>
</dbReference>
<dbReference type="EMBL" id="BMAO01026351">
    <property type="protein sequence ID" value="GFR08899.1"/>
    <property type="molecule type" value="Genomic_DNA"/>
</dbReference>
<dbReference type="InterPro" id="IPR000439">
    <property type="entry name" value="Ribosomal_eL15"/>
</dbReference>
<dbReference type="InterPro" id="IPR012678">
    <property type="entry name" value="Ribosomal_uL23/eL15/eS24_sf"/>
</dbReference>
<keyword evidence="6" id="KW-1185">Reference proteome</keyword>
<keyword evidence="2 4" id="KW-0689">Ribosomal protein</keyword>
<dbReference type="GO" id="GO:0002181">
    <property type="term" value="P:cytoplasmic translation"/>
    <property type="evidence" value="ECO:0007669"/>
    <property type="project" value="TreeGrafter"/>
</dbReference>
<dbReference type="Pfam" id="PF00827">
    <property type="entry name" value="Ribosomal_L15e"/>
    <property type="match status" value="1"/>
</dbReference>
<evidence type="ECO:0000256" key="4">
    <source>
        <dbReference type="RuleBase" id="RU000663"/>
    </source>
</evidence>
<keyword evidence="3 4" id="KW-0687">Ribonucleoprotein</keyword>
<dbReference type="Gene3D" id="3.40.1120.10">
    <property type="entry name" value="Ribosomal protein l15e"/>
    <property type="match status" value="1"/>
</dbReference>
<protein>
    <recommendedName>
        <fullName evidence="4">Ribosomal protein L15</fullName>
    </recommendedName>
</protein>
<dbReference type="GO" id="GO:0003735">
    <property type="term" value="F:structural constituent of ribosome"/>
    <property type="evidence" value="ECO:0007669"/>
    <property type="project" value="InterPro"/>
</dbReference>
<dbReference type="OrthoDB" id="10255148at2759"/>
<dbReference type="GO" id="GO:0022625">
    <property type="term" value="C:cytosolic large ribosomal subunit"/>
    <property type="evidence" value="ECO:0007669"/>
    <property type="project" value="TreeGrafter"/>
</dbReference>
<dbReference type="SMART" id="SM01384">
    <property type="entry name" value="Ribosomal_L15e"/>
    <property type="match status" value="1"/>
</dbReference>
<organism evidence="5 6">
    <name type="scientific">Trichonephila clavata</name>
    <name type="common">Joro spider</name>
    <name type="synonym">Nephila clavata</name>
    <dbReference type="NCBI Taxonomy" id="2740835"/>
    <lineage>
        <taxon>Eukaryota</taxon>
        <taxon>Metazoa</taxon>
        <taxon>Ecdysozoa</taxon>
        <taxon>Arthropoda</taxon>
        <taxon>Chelicerata</taxon>
        <taxon>Arachnida</taxon>
        <taxon>Araneae</taxon>
        <taxon>Araneomorphae</taxon>
        <taxon>Entelegynae</taxon>
        <taxon>Araneoidea</taxon>
        <taxon>Nephilidae</taxon>
        <taxon>Trichonephila</taxon>
    </lineage>
</organism>
<evidence type="ECO:0000313" key="5">
    <source>
        <dbReference type="EMBL" id="GFR08899.1"/>
    </source>
</evidence>
<gene>
    <name evidence="5" type="primary">rpl15</name>
    <name evidence="5" type="ORF">TNCT_115911</name>
</gene>
<reference evidence="5" key="1">
    <citation type="submission" date="2020-07" db="EMBL/GenBank/DDBJ databases">
        <title>Multicomponent nature underlies the extraordinary mechanical properties of spider dragline silk.</title>
        <authorList>
            <person name="Kono N."/>
            <person name="Nakamura H."/>
            <person name="Mori M."/>
            <person name="Yoshida Y."/>
            <person name="Ohtoshi R."/>
            <person name="Malay A.D."/>
            <person name="Moran D.A.P."/>
            <person name="Tomita M."/>
            <person name="Numata K."/>
            <person name="Arakawa K."/>
        </authorList>
    </citation>
    <scope>NUCLEOTIDE SEQUENCE</scope>
</reference>
<comment type="similarity">
    <text evidence="1 4">Belongs to the eukaryotic ribosomal protein eL15 family.</text>
</comment>
<evidence type="ECO:0000256" key="2">
    <source>
        <dbReference type="ARBA" id="ARBA00022980"/>
    </source>
</evidence>
<dbReference type="SUPFAM" id="SSF54189">
    <property type="entry name" value="Ribosomal proteins S24e, L23 and L15e"/>
    <property type="match status" value="1"/>
</dbReference>